<accession>A0A2N1N1C3</accession>
<feature type="region of interest" description="Disordered" evidence="1">
    <location>
        <begin position="122"/>
        <end position="165"/>
    </location>
</feature>
<sequence length="376" mass="43088">MQSEDISSLKEENPDLWLRLSGLRQGTPSLKLRTKFRSRIEELEKSRSDIAGENAKRDDAIAELKAEVLKLRDDNEENKQTQDLPRKLTIPLLCEEDRKTDEFLYSVQKKSVSDGIRRRKLQKQDLTSDDKRSLQKKNQREKFIQEVSGTPSDLSQSNTDSAEQQQVILSNPCKKVDSSSFARLYEKLRNAEDFADRAVQEAIICYCQFGKALIQRRVRAQLPADTSDALLWKRIEQAKKLWKLFDAIDNMPVDYSIKIESSDCAWPKDGLLSDEKKSELSHPDLSSGSDKKNSELSHTNTSHIEQAPNASSKSGVNISPASRSPIPRTNQTYDCTYFRNKTLDQYPNNLYREFSSENFDYYGVLIRHPAHYAVKA</sequence>
<dbReference type="VEuPathDB" id="FungiDB:RhiirFUN_014415"/>
<evidence type="ECO:0000256" key="1">
    <source>
        <dbReference type="SAM" id="MobiDB-lite"/>
    </source>
</evidence>
<dbReference type="Proteomes" id="UP000233469">
    <property type="component" value="Unassembled WGS sequence"/>
</dbReference>
<dbReference type="VEuPathDB" id="FungiDB:FUN_012709"/>
<dbReference type="EMBL" id="LLXL01000932">
    <property type="protein sequence ID" value="PKK67664.1"/>
    <property type="molecule type" value="Genomic_DNA"/>
</dbReference>
<feature type="compositionally biased region" description="Basic and acidic residues" evidence="1">
    <location>
        <begin position="122"/>
        <end position="144"/>
    </location>
</feature>
<feature type="region of interest" description="Disordered" evidence="1">
    <location>
        <begin position="277"/>
        <end position="330"/>
    </location>
</feature>
<gene>
    <name evidence="2" type="ORF">RhiirC2_852000</name>
</gene>
<evidence type="ECO:0000313" key="3">
    <source>
        <dbReference type="Proteomes" id="UP000233469"/>
    </source>
</evidence>
<feature type="compositionally biased region" description="Polar residues" evidence="1">
    <location>
        <begin position="296"/>
        <end position="330"/>
    </location>
</feature>
<comment type="caution">
    <text evidence="2">The sequence shown here is derived from an EMBL/GenBank/DDBJ whole genome shotgun (WGS) entry which is preliminary data.</text>
</comment>
<dbReference type="AlphaFoldDB" id="A0A2N1N1C3"/>
<protein>
    <submittedName>
        <fullName evidence="2">Uncharacterized protein</fullName>
    </submittedName>
</protein>
<reference evidence="2 3" key="2">
    <citation type="submission" date="2017-10" db="EMBL/GenBank/DDBJ databases">
        <title>Extensive intraspecific genome diversity in a model arbuscular mycorrhizal fungus.</title>
        <authorList>
            <person name="Chen E.C.H."/>
            <person name="Morin E."/>
            <person name="Baudet D."/>
            <person name="Noel J."/>
            <person name="Ndikumana S."/>
            <person name="Charron P."/>
            <person name="St-Onge C."/>
            <person name="Giorgi J."/>
            <person name="Grigoriev I.V."/>
            <person name="Roux C."/>
            <person name="Martin F.M."/>
            <person name="Corradi N."/>
        </authorList>
    </citation>
    <scope>NUCLEOTIDE SEQUENCE [LARGE SCALE GENOMIC DNA]</scope>
    <source>
        <strain evidence="2 3">C2</strain>
    </source>
</reference>
<reference evidence="2 3" key="1">
    <citation type="submission" date="2016-04" db="EMBL/GenBank/DDBJ databases">
        <title>Genome analyses suggest a sexual origin of heterokaryosis in a supposedly ancient asexual fungus.</title>
        <authorList>
            <person name="Ropars J."/>
            <person name="Sedzielewska K."/>
            <person name="Noel J."/>
            <person name="Charron P."/>
            <person name="Farinelli L."/>
            <person name="Marton T."/>
            <person name="Kruger M."/>
            <person name="Pelin A."/>
            <person name="Brachmann A."/>
            <person name="Corradi N."/>
        </authorList>
    </citation>
    <scope>NUCLEOTIDE SEQUENCE [LARGE SCALE GENOMIC DNA]</scope>
    <source>
        <strain evidence="2 3">C2</strain>
    </source>
</reference>
<dbReference type="VEuPathDB" id="FungiDB:FUN_012708"/>
<organism evidence="2 3">
    <name type="scientific">Rhizophagus irregularis</name>
    <dbReference type="NCBI Taxonomy" id="588596"/>
    <lineage>
        <taxon>Eukaryota</taxon>
        <taxon>Fungi</taxon>
        <taxon>Fungi incertae sedis</taxon>
        <taxon>Mucoromycota</taxon>
        <taxon>Glomeromycotina</taxon>
        <taxon>Glomeromycetes</taxon>
        <taxon>Glomerales</taxon>
        <taxon>Glomeraceae</taxon>
        <taxon>Rhizophagus</taxon>
    </lineage>
</organism>
<proteinExistence type="predicted"/>
<name>A0A2N1N1C3_9GLOM</name>
<evidence type="ECO:0000313" key="2">
    <source>
        <dbReference type="EMBL" id="PKK67664.1"/>
    </source>
</evidence>
<dbReference type="VEuPathDB" id="FungiDB:RhiirA1_541417"/>
<feature type="compositionally biased region" description="Polar residues" evidence="1">
    <location>
        <begin position="147"/>
        <end position="165"/>
    </location>
</feature>